<gene>
    <name evidence="1" type="ORF">M9H77_31107</name>
</gene>
<name>A0ACB9ZZ37_CATRO</name>
<sequence length="191" mass="21477">MLYSAIIVDVDDPIEQSSSRTIHSLDECRQVQFSVFVSSTTENDGEIMVERVIRRKFTKFEVSASKRRQRQPPTADGRVDLPSAVGFCPTCEMPFVGCYSLFGLLLTDLQTLLMLRDGSTHQVPIEIGSTQRKELAIRWLLAASRKLPGRNMAFKLSSELVDAAKGSGDALRKREETHRMAGANRTFAYFR</sequence>
<organism evidence="1 2">
    <name type="scientific">Catharanthus roseus</name>
    <name type="common">Madagascar periwinkle</name>
    <name type="synonym">Vinca rosea</name>
    <dbReference type="NCBI Taxonomy" id="4058"/>
    <lineage>
        <taxon>Eukaryota</taxon>
        <taxon>Viridiplantae</taxon>
        <taxon>Streptophyta</taxon>
        <taxon>Embryophyta</taxon>
        <taxon>Tracheophyta</taxon>
        <taxon>Spermatophyta</taxon>
        <taxon>Magnoliopsida</taxon>
        <taxon>eudicotyledons</taxon>
        <taxon>Gunneridae</taxon>
        <taxon>Pentapetalae</taxon>
        <taxon>asterids</taxon>
        <taxon>lamiids</taxon>
        <taxon>Gentianales</taxon>
        <taxon>Apocynaceae</taxon>
        <taxon>Rauvolfioideae</taxon>
        <taxon>Vinceae</taxon>
        <taxon>Catharanthinae</taxon>
        <taxon>Catharanthus</taxon>
    </lineage>
</organism>
<keyword evidence="2" id="KW-1185">Reference proteome</keyword>
<dbReference type="EMBL" id="CM044707">
    <property type="protein sequence ID" value="KAI5653920.1"/>
    <property type="molecule type" value="Genomic_DNA"/>
</dbReference>
<evidence type="ECO:0000313" key="1">
    <source>
        <dbReference type="EMBL" id="KAI5653920.1"/>
    </source>
</evidence>
<comment type="caution">
    <text evidence="1">The sequence shown here is derived from an EMBL/GenBank/DDBJ whole genome shotgun (WGS) entry which is preliminary data.</text>
</comment>
<protein>
    <submittedName>
        <fullName evidence="1">Uncharacterized protein</fullName>
    </submittedName>
</protein>
<evidence type="ECO:0000313" key="2">
    <source>
        <dbReference type="Proteomes" id="UP001060085"/>
    </source>
</evidence>
<reference evidence="2" key="1">
    <citation type="journal article" date="2023" name="Nat. Plants">
        <title>Single-cell RNA sequencing provides a high-resolution roadmap for understanding the multicellular compartmentation of specialized metabolism.</title>
        <authorList>
            <person name="Sun S."/>
            <person name="Shen X."/>
            <person name="Li Y."/>
            <person name="Li Y."/>
            <person name="Wang S."/>
            <person name="Li R."/>
            <person name="Zhang H."/>
            <person name="Shen G."/>
            <person name="Guo B."/>
            <person name="Wei J."/>
            <person name="Xu J."/>
            <person name="St-Pierre B."/>
            <person name="Chen S."/>
            <person name="Sun C."/>
        </authorList>
    </citation>
    <scope>NUCLEOTIDE SEQUENCE [LARGE SCALE GENOMIC DNA]</scope>
</reference>
<accession>A0ACB9ZZ37</accession>
<dbReference type="Proteomes" id="UP001060085">
    <property type="component" value="Linkage Group LG07"/>
</dbReference>
<proteinExistence type="predicted"/>